<name>A0A0D0CR04_9AGAR</name>
<evidence type="ECO:0000256" key="1">
    <source>
        <dbReference type="SAM" id="Phobius"/>
    </source>
</evidence>
<evidence type="ECO:0000259" key="2">
    <source>
        <dbReference type="Pfam" id="PF20151"/>
    </source>
</evidence>
<feature type="domain" description="DUF6533" evidence="2">
    <location>
        <begin position="29"/>
        <end position="70"/>
    </location>
</feature>
<keyword evidence="1" id="KW-0472">Membrane</keyword>
<evidence type="ECO:0000313" key="4">
    <source>
        <dbReference type="Proteomes" id="UP000053593"/>
    </source>
</evidence>
<dbReference type="AlphaFoldDB" id="A0A0D0CR04"/>
<dbReference type="InterPro" id="IPR045340">
    <property type="entry name" value="DUF6533"/>
</dbReference>
<accession>A0A0D0CR04</accession>
<feature type="transmembrane region" description="Helical" evidence="1">
    <location>
        <begin position="171"/>
        <end position="194"/>
    </location>
</feature>
<dbReference type="Pfam" id="PF20151">
    <property type="entry name" value="DUF6533"/>
    <property type="match status" value="1"/>
</dbReference>
<feature type="transmembrane region" description="Helical" evidence="1">
    <location>
        <begin position="91"/>
        <end position="111"/>
    </location>
</feature>
<keyword evidence="1" id="KW-0812">Transmembrane</keyword>
<keyword evidence="4" id="KW-1185">Reference proteome</keyword>
<proteinExistence type="predicted"/>
<evidence type="ECO:0000313" key="3">
    <source>
        <dbReference type="EMBL" id="KIK57953.1"/>
    </source>
</evidence>
<dbReference type="HOGENOM" id="CLU_035509_11_1_1"/>
<reference evidence="3 4" key="1">
    <citation type="submission" date="2014-04" db="EMBL/GenBank/DDBJ databases">
        <title>Evolutionary Origins and Diversification of the Mycorrhizal Mutualists.</title>
        <authorList>
            <consortium name="DOE Joint Genome Institute"/>
            <consortium name="Mycorrhizal Genomics Consortium"/>
            <person name="Kohler A."/>
            <person name="Kuo A."/>
            <person name="Nagy L.G."/>
            <person name="Floudas D."/>
            <person name="Copeland A."/>
            <person name="Barry K.W."/>
            <person name="Cichocki N."/>
            <person name="Veneault-Fourrey C."/>
            <person name="LaButti K."/>
            <person name="Lindquist E.A."/>
            <person name="Lipzen A."/>
            <person name="Lundell T."/>
            <person name="Morin E."/>
            <person name="Murat C."/>
            <person name="Riley R."/>
            <person name="Ohm R."/>
            <person name="Sun H."/>
            <person name="Tunlid A."/>
            <person name="Henrissat B."/>
            <person name="Grigoriev I.V."/>
            <person name="Hibbett D.S."/>
            <person name="Martin F."/>
        </authorList>
    </citation>
    <scope>NUCLEOTIDE SEQUENCE [LARGE SCALE GENOMIC DNA]</scope>
    <source>
        <strain evidence="3 4">FD-317 M1</strain>
    </source>
</reference>
<dbReference type="OrthoDB" id="2940333at2759"/>
<dbReference type="EMBL" id="KN834788">
    <property type="protein sequence ID" value="KIK57953.1"/>
    <property type="molecule type" value="Genomic_DNA"/>
</dbReference>
<gene>
    <name evidence="3" type="ORF">GYMLUDRAFT_738073</name>
</gene>
<sequence length="308" mass="34152">MIHGLNKLDRFSNCRTGRLYISWANGSDATAALFFYDYCLTVSDEARYVWRGGRMTIGRAAFFIARYGAMAGTILVILPDSGAPAVDGASTVIRLISIVASELIVAIRTWAIWCRSRFILITLAVFSVAAIIPATVIIGESIVSNRVIPLVTPEFVKICSITISNISQGFIVPYILTILYEFVTLSLSLIRIINWRRTIPEHVRAPIIDTLWRDGVLYFSFMLILGFVNIGIVLQSEVPQARTGCAQLQAVVHSILSTRIVLHLRDIETPGCSVYQTETRTAIEFAGRSRFTSVTITRADGYGEDEMC</sequence>
<dbReference type="Proteomes" id="UP000053593">
    <property type="component" value="Unassembled WGS sequence"/>
</dbReference>
<protein>
    <recommendedName>
        <fullName evidence="2">DUF6533 domain-containing protein</fullName>
    </recommendedName>
</protein>
<keyword evidence="1" id="KW-1133">Transmembrane helix</keyword>
<organism evidence="3 4">
    <name type="scientific">Collybiopsis luxurians FD-317 M1</name>
    <dbReference type="NCBI Taxonomy" id="944289"/>
    <lineage>
        <taxon>Eukaryota</taxon>
        <taxon>Fungi</taxon>
        <taxon>Dikarya</taxon>
        <taxon>Basidiomycota</taxon>
        <taxon>Agaricomycotina</taxon>
        <taxon>Agaricomycetes</taxon>
        <taxon>Agaricomycetidae</taxon>
        <taxon>Agaricales</taxon>
        <taxon>Marasmiineae</taxon>
        <taxon>Omphalotaceae</taxon>
        <taxon>Collybiopsis</taxon>
        <taxon>Collybiopsis luxurians</taxon>
    </lineage>
</organism>
<feature type="transmembrane region" description="Helical" evidence="1">
    <location>
        <begin position="118"/>
        <end position="139"/>
    </location>
</feature>
<feature type="transmembrane region" description="Helical" evidence="1">
    <location>
        <begin position="60"/>
        <end position="79"/>
    </location>
</feature>
<feature type="transmembrane region" description="Helical" evidence="1">
    <location>
        <begin position="215"/>
        <end position="234"/>
    </location>
</feature>